<gene>
    <name evidence="1" type="ORF">RRG08_014150</name>
</gene>
<evidence type="ECO:0000313" key="2">
    <source>
        <dbReference type="Proteomes" id="UP001283361"/>
    </source>
</evidence>
<accession>A0AAE1AH61</accession>
<sequence>MERGVPHSSRTNRTTSRYTVLIQRYNRIRAADKLPLATASAQTKVEPVYGSTLELDTMSRLKPLTSCPVTPGCGQTDTPSSNYGQVETPDFVPCHTWVWADRYTVVQLWSG</sequence>
<dbReference type="AlphaFoldDB" id="A0AAE1AH61"/>
<proteinExistence type="predicted"/>
<keyword evidence="2" id="KW-1185">Reference proteome</keyword>
<name>A0AAE1AH61_9GAST</name>
<evidence type="ECO:0000313" key="1">
    <source>
        <dbReference type="EMBL" id="KAK3787533.1"/>
    </source>
</evidence>
<reference evidence="1" key="1">
    <citation type="journal article" date="2023" name="G3 (Bethesda)">
        <title>A reference genome for the long-term kleptoplast-retaining sea slug Elysia crispata morphotype clarki.</title>
        <authorList>
            <person name="Eastman K.E."/>
            <person name="Pendleton A.L."/>
            <person name="Shaikh M.A."/>
            <person name="Suttiyut T."/>
            <person name="Ogas R."/>
            <person name="Tomko P."/>
            <person name="Gavelis G."/>
            <person name="Widhalm J.R."/>
            <person name="Wisecaver J.H."/>
        </authorList>
    </citation>
    <scope>NUCLEOTIDE SEQUENCE</scope>
    <source>
        <strain evidence="1">ECLA1</strain>
    </source>
</reference>
<comment type="caution">
    <text evidence="1">The sequence shown here is derived from an EMBL/GenBank/DDBJ whole genome shotgun (WGS) entry which is preliminary data.</text>
</comment>
<protein>
    <submittedName>
        <fullName evidence="1">Uncharacterized protein</fullName>
    </submittedName>
</protein>
<organism evidence="1 2">
    <name type="scientific">Elysia crispata</name>
    <name type="common">lettuce slug</name>
    <dbReference type="NCBI Taxonomy" id="231223"/>
    <lineage>
        <taxon>Eukaryota</taxon>
        <taxon>Metazoa</taxon>
        <taxon>Spiralia</taxon>
        <taxon>Lophotrochozoa</taxon>
        <taxon>Mollusca</taxon>
        <taxon>Gastropoda</taxon>
        <taxon>Heterobranchia</taxon>
        <taxon>Euthyneura</taxon>
        <taxon>Panpulmonata</taxon>
        <taxon>Sacoglossa</taxon>
        <taxon>Placobranchoidea</taxon>
        <taxon>Plakobranchidae</taxon>
        <taxon>Elysia</taxon>
    </lineage>
</organism>
<dbReference type="EMBL" id="JAWDGP010001863">
    <property type="protein sequence ID" value="KAK3787533.1"/>
    <property type="molecule type" value="Genomic_DNA"/>
</dbReference>
<dbReference type="Proteomes" id="UP001283361">
    <property type="component" value="Unassembled WGS sequence"/>
</dbReference>